<comment type="caution">
    <text evidence="1">The sequence shown here is derived from an EMBL/GenBank/DDBJ whole genome shotgun (WGS) entry which is preliminary data.</text>
</comment>
<gene>
    <name evidence="1" type="ORF">H9661_11775</name>
</gene>
<dbReference type="Proteomes" id="UP000627781">
    <property type="component" value="Unassembled WGS sequence"/>
</dbReference>
<protein>
    <submittedName>
        <fullName evidence="1">Uncharacterized protein</fullName>
    </submittedName>
</protein>
<keyword evidence="2" id="KW-1185">Reference proteome</keyword>
<reference evidence="1 2" key="1">
    <citation type="submission" date="2020-08" db="EMBL/GenBank/DDBJ databases">
        <title>A Genomic Blueprint of the Chicken Gut Microbiome.</title>
        <authorList>
            <person name="Gilroy R."/>
            <person name="Ravi A."/>
            <person name="Getino M."/>
            <person name="Pursley I."/>
            <person name="Horton D.L."/>
            <person name="Alikhan N.-F."/>
            <person name="Baker D."/>
            <person name="Gharbi K."/>
            <person name="Hall N."/>
            <person name="Watson M."/>
            <person name="Adriaenssens E.M."/>
            <person name="Foster-Nyarko E."/>
            <person name="Jarju S."/>
            <person name="Secka A."/>
            <person name="Antonio M."/>
            <person name="Oren A."/>
            <person name="Chaudhuri R."/>
            <person name="La Ragione R.M."/>
            <person name="Hildebrand F."/>
            <person name="Pallen M.J."/>
        </authorList>
    </citation>
    <scope>NUCLEOTIDE SEQUENCE [LARGE SCALE GENOMIC DNA]</scope>
    <source>
        <strain evidence="1 2">Sa3CVN1</strain>
    </source>
</reference>
<evidence type="ECO:0000313" key="1">
    <source>
        <dbReference type="EMBL" id="MBD7912037.1"/>
    </source>
</evidence>
<organism evidence="1 2">
    <name type="scientific">Clostridium cibarium</name>
    <dbReference type="NCBI Taxonomy" id="2762247"/>
    <lineage>
        <taxon>Bacteria</taxon>
        <taxon>Bacillati</taxon>
        <taxon>Bacillota</taxon>
        <taxon>Clostridia</taxon>
        <taxon>Eubacteriales</taxon>
        <taxon>Clostridiaceae</taxon>
        <taxon>Clostridium</taxon>
    </lineage>
</organism>
<dbReference type="RefSeq" id="WP_191768926.1">
    <property type="nucleotide sequence ID" value="NZ_JACSRA010000018.1"/>
</dbReference>
<dbReference type="EMBL" id="JACSRA010000018">
    <property type="protein sequence ID" value="MBD7912037.1"/>
    <property type="molecule type" value="Genomic_DNA"/>
</dbReference>
<accession>A0ABR8PV72</accession>
<name>A0ABR8PV72_9CLOT</name>
<evidence type="ECO:0000313" key="2">
    <source>
        <dbReference type="Proteomes" id="UP000627781"/>
    </source>
</evidence>
<sequence>MTRKKEFVMSKDDLTYEELIDGDFLNVKRTYMLRVSTVRKLNDLIGVIANIRFPVAASPYLLIRLENFLM</sequence>
<proteinExistence type="predicted"/>